<comment type="caution">
    <text evidence="2">The sequence shown here is derived from an EMBL/GenBank/DDBJ whole genome shotgun (WGS) entry which is preliminary data.</text>
</comment>
<proteinExistence type="predicted"/>
<gene>
    <name evidence="2" type="ORF">B0T10DRAFT_224626</name>
</gene>
<feature type="transmembrane region" description="Helical" evidence="1">
    <location>
        <begin position="42"/>
        <end position="61"/>
    </location>
</feature>
<evidence type="ECO:0000256" key="1">
    <source>
        <dbReference type="SAM" id="Phobius"/>
    </source>
</evidence>
<organism evidence="2 3">
    <name type="scientific">Thelonectria olida</name>
    <dbReference type="NCBI Taxonomy" id="1576542"/>
    <lineage>
        <taxon>Eukaryota</taxon>
        <taxon>Fungi</taxon>
        <taxon>Dikarya</taxon>
        <taxon>Ascomycota</taxon>
        <taxon>Pezizomycotina</taxon>
        <taxon>Sordariomycetes</taxon>
        <taxon>Hypocreomycetidae</taxon>
        <taxon>Hypocreales</taxon>
        <taxon>Nectriaceae</taxon>
        <taxon>Thelonectria</taxon>
    </lineage>
</organism>
<reference evidence="2 3" key="1">
    <citation type="journal article" date="2021" name="Nat. Commun.">
        <title>Genetic determinants of endophytism in the Arabidopsis root mycobiome.</title>
        <authorList>
            <person name="Mesny F."/>
            <person name="Miyauchi S."/>
            <person name="Thiergart T."/>
            <person name="Pickel B."/>
            <person name="Atanasova L."/>
            <person name="Karlsson M."/>
            <person name="Huettel B."/>
            <person name="Barry K.W."/>
            <person name="Haridas S."/>
            <person name="Chen C."/>
            <person name="Bauer D."/>
            <person name="Andreopoulos W."/>
            <person name="Pangilinan J."/>
            <person name="LaButti K."/>
            <person name="Riley R."/>
            <person name="Lipzen A."/>
            <person name="Clum A."/>
            <person name="Drula E."/>
            <person name="Henrissat B."/>
            <person name="Kohler A."/>
            <person name="Grigoriev I.V."/>
            <person name="Martin F.M."/>
            <person name="Hacquard S."/>
        </authorList>
    </citation>
    <scope>NUCLEOTIDE SEQUENCE [LARGE SCALE GENOMIC DNA]</scope>
    <source>
        <strain evidence="2 3">MPI-CAGE-CH-0241</strain>
    </source>
</reference>
<dbReference type="Proteomes" id="UP000777438">
    <property type="component" value="Unassembled WGS sequence"/>
</dbReference>
<keyword evidence="1" id="KW-0472">Membrane</keyword>
<keyword evidence="1" id="KW-1133">Transmembrane helix</keyword>
<keyword evidence="3" id="KW-1185">Reference proteome</keyword>
<dbReference type="AlphaFoldDB" id="A0A9P9AUH5"/>
<evidence type="ECO:0000313" key="3">
    <source>
        <dbReference type="Proteomes" id="UP000777438"/>
    </source>
</evidence>
<sequence>MVQWIRRSLSLDRELSGLPLFILLLVLRIGNAVTWQRFGDEHLWRYYMAELSISFLFFFKFSSALLPSPKWFGAG</sequence>
<evidence type="ECO:0000313" key="2">
    <source>
        <dbReference type="EMBL" id="KAH6895719.1"/>
    </source>
</evidence>
<dbReference type="EMBL" id="JAGPYM010000004">
    <property type="protein sequence ID" value="KAH6895719.1"/>
    <property type="molecule type" value="Genomic_DNA"/>
</dbReference>
<keyword evidence="1" id="KW-0812">Transmembrane</keyword>
<accession>A0A9P9AUH5</accession>
<name>A0A9P9AUH5_9HYPO</name>
<protein>
    <submittedName>
        <fullName evidence="2">Uncharacterized protein</fullName>
    </submittedName>
</protein>